<protein>
    <submittedName>
        <fullName evidence="1">Uncharacterized protein</fullName>
    </submittedName>
</protein>
<dbReference type="EMBL" id="VSSQ01026289">
    <property type="protein sequence ID" value="MPM74934.1"/>
    <property type="molecule type" value="Genomic_DNA"/>
</dbReference>
<reference evidence="1" key="1">
    <citation type="submission" date="2019-08" db="EMBL/GenBank/DDBJ databases">
        <authorList>
            <person name="Kucharzyk K."/>
            <person name="Murdoch R.W."/>
            <person name="Higgins S."/>
            <person name="Loffler F."/>
        </authorList>
    </citation>
    <scope>NUCLEOTIDE SEQUENCE</scope>
</reference>
<gene>
    <name evidence="1" type="ORF">SDC9_121923</name>
</gene>
<organism evidence="1">
    <name type="scientific">bioreactor metagenome</name>
    <dbReference type="NCBI Taxonomy" id="1076179"/>
    <lineage>
        <taxon>unclassified sequences</taxon>
        <taxon>metagenomes</taxon>
        <taxon>ecological metagenomes</taxon>
    </lineage>
</organism>
<dbReference type="AlphaFoldDB" id="A0A645CDC3"/>
<comment type="caution">
    <text evidence="1">The sequence shown here is derived from an EMBL/GenBank/DDBJ whole genome shotgun (WGS) entry which is preliminary data.</text>
</comment>
<evidence type="ECO:0000313" key="1">
    <source>
        <dbReference type="EMBL" id="MPM74934.1"/>
    </source>
</evidence>
<proteinExistence type="predicted"/>
<name>A0A645CDC3_9ZZZZ</name>
<sequence>MIRHHKGGIEPDAELADDIHRVARVVLFFEGERAALGDGAEVFVQLVLRHADAVVRDGQGSLVLVRCDADFEILAAFADLVVRQREEIELIHRVAGVADELTQEDLFVRVDAVDHQVENAPRFRLELFFCHEKCASVMKCKFFLALNNIEC</sequence>
<accession>A0A645CDC3</accession>